<dbReference type="AlphaFoldDB" id="A0A1V6LT00"/>
<dbReference type="InterPro" id="IPR036249">
    <property type="entry name" value="Thioredoxin-like_sf"/>
</dbReference>
<dbReference type="SUPFAM" id="SSF48208">
    <property type="entry name" value="Six-hairpin glycosidases"/>
    <property type="match status" value="1"/>
</dbReference>
<protein>
    <recommendedName>
        <fullName evidence="1">Spermatogenesis-associated protein 20-like TRX domain-containing protein</fullName>
    </recommendedName>
</protein>
<dbReference type="GO" id="GO:0005975">
    <property type="term" value="P:carbohydrate metabolic process"/>
    <property type="evidence" value="ECO:0007669"/>
    <property type="project" value="InterPro"/>
</dbReference>
<gene>
    <name evidence="2" type="ORF">BUL40_08560</name>
</gene>
<sequence length="667" mass="77136">MVYFCFCFLLTAQQKPNALLEETSPYLQSHAYNPVNWYPWRTTFLEKAKDENKLLIISIGYASCHWCHVMAQESFEDETVAKVMNSSFINIKVDREERPDIDQIYMRALQLIKGEGGWPLNVVALPDGRPIYAGTYHSKTQWISVLKQLEELYKKEPEKAVAFAEKITKGIKELNLIAPKEAIDITNKDIDKIQQKLYQTWDIRYGGLKGTEKFLLPQNLLYNIKYANLSKDTITLAHNKRTLNNILFNGVFDAVDGGFYRYSTDSMWQVPHFEKMLYDNAQMLSVYAEAYNQYKELAYKEAIIQTIGFLKHTMKNQNGGYFASLHADSNGMEGGYYVYSSDELKTVAQKKETLFKVIYNPIPFEETFYIITKNKLVPKKHKAQITEWNKALVKIRKNKQMPLKDRKIITSWNALLVKGYVDAYRALANESYLKEAENLFAYLINNQFYNGELVHLKSENGNHVNAFVEDYAYLADAATALYLATQNEAYQVYALQFLEASKELFYDKEEGLFKYASNNQLVSKIYKTNDDVLPSPTLVLADNYFKWGHILYQKAYLQMAEQILKNTYNLYQDQPEHYPSIGALALNYTYPFYEIAIVGPKAESLAAEFNRAKPINGIIVYSTIANDQPLFKGRYEPNQTYIYVCQNNSCKLPVETVEEALFQMDFN</sequence>
<dbReference type="Pfam" id="PF03190">
    <property type="entry name" value="Thioredox_DsbH"/>
    <property type="match status" value="1"/>
</dbReference>
<keyword evidence="3" id="KW-1185">Reference proteome</keyword>
<dbReference type="SUPFAM" id="SSF52833">
    <property type="entry name" value="Thioredoxin-like"/>
    <property type="match status" value="1"/>
</dbReference>
<dbReference type="PIRSF" id="PIRSF006402">
    <property type="entry name" value="UCP006402_thioredoxin"/>
    <property type="match status" value="1"/>
</dbReference>
<proteinExistence type="predicted"/>
<accession>A0A1V6LT00</accession>
<dbReference type="EMBL" id="MTBC01000004">
    <property type="protein sequence ID" value="OQD43187.1"/>
    <property type="molecule type" value="Genomic_DNA"/>
</dbReference>
<feature type="domain" description="Spermatogenesis-associated protein 20-like TRX" evidence="1">
    <location>
        <begin position="17"/>
        <end position="171"/>
    </location>
</feature>
<comment type="caution">
    <text evidence="2">The sequence shown here is derived from an EMBL/GenBank/DDBJ whole genome shotgun (WGS) entry which is preliminary data.</text>
</comment>
<name>A0A1V6LT00_9FLAO</name>
<organism evidence="2 3">
    <name type="scientific">Croceivirga radicis</name>
    <dbReference type="NCBI Taxonomy" id="1929488"/>
    <lineage>
        <taxon>Bacteria</taxon>
        <taxon>Pseudomonadati</taxon>
        <taxon>Bacteroidota</taxon>
        <taxon>Flavobacteriia</taxon>
        <taxon>Flavobacteriales</taxon>
        <taxon>Flavobacteriaceae</taxon>
        <taxon>Croceivirga</taxon>
    </lineage>
</organism>
<dbReference type="CDD" id="cd02955">
    <property type="entry name" value="SSP411"/>
    <property type="match status" value="1"/>
</dbReference>
<evidence type="ECO:0000259" key="1">
    <source>
        <dbReference type="Pfam" id="PF03190"/>
    </source>
</evidence>
<dbReference type="PANTHER" id="PTHR42899">
    <property type="entry name" value="SPERMATOGENESIS-ASSOCIATED PROTEIN 20"/>
    <property type="match status" value="1"/>
</dbReference>
<evidence type="ECO:0000313" key="3">
    <source>
        <dbReference type="Proteomes" id="UP000191680"/>
    </source>
</evidence>
<dbReference type="InterPro" id="IPR008928">
    <property type="entry name" value="6-hairpin_glycosidase_sf"/>
</dbReference>
<dbReference type="Gene3D" id="3.40.30.10">
    <property type="entry name" value="Glutaredoxin"/>
    <property type="match status" value="1"/>
</dbReference>
<dbReference type="Gene3D" id="1.50.10.10">
    <property type="match status" value="1"/>
</dbReference>
<dbReference type="InterPro" id="IPR024705">
    <property type="entry name" value="Ssp411"/>
</dbReference>
<dbReference type="PANTHER" id="PTHR42899:SF1">
    <property type="entry name" value="SPERMATOGENESIS-ASSOCIATED PROTEIN 20"/>
    <property type="match status" value="1"/>
</dbReference>
<reference evidence="2 3" key="1">
    <citation type="submission" date="2016-12" db="EMBL/GenBank/DDBJ databases">
        <authorList>
            <person name="Song W.-J."/>
            <person name="Kurnit D.M."/>
        </authorList>
    </citation>
    <scope>NUCLEOTIDE SEQUENCE [LARGE SCALE GENOMIC DNA]</scope>
    <source>
        <strain evidence="2 3">HSG9</strain>
    </source>
</reference>
<evidence type="ECO:0000313" key="2">
    <source>
        <dbReference type="EMBL" id="OQD43187.1"/>
    </source>
</evidence>
<dbReference type="Proteomes" id="UP000191680">
    <property type="component" value="Unassembled WGS sequence"/>
</dbReference>
<dbReference type="InterPro" id="IPR012341">
    <property type="entry name" value="6hp_glycosidase-like_sf"/>
</dbReference>
<dbReference type="InterPro" id="IPR004879">
    <property type="entry name" value="Ssp411-like_TRX"/>
</dbReference>
<dbReference type="Gene3D" id="1.50.10.20">
    <property type="match status" value="1"/>
</dbReference>